<keyword evidence="2" id="KW-1185">Reference proteome</keyword>
<reference evidence="1" key="2">
    <citation type="submission" date="2025-09" db="UniProtKB">
        <authorList>
            <consortium name="Ensembl"/>
        </authorList>
    </citation>
    <scope>IDENTIFICATION</scope>
</reference>
<dbReference type="GeneTree" id="ENSGT00940000156374"/>
<proteinExistence type="predicted"/>
<dbReference type="OMA" id="IKNGMWM"/>
<protein>
    <submittedName>
        <fullName evidence="1">REV1 DNA directed polymerase</fullName>
    </submittedName>
</protein>
<evidence type="ECO:0000313" key="1">
    <source>
        <dbReference type="Ensembl" id="ENSCLAP00000013381.1"/>
    </source>
</evidence>
<gene>
    <name evidence="1" type="primary">REV1</name>
</gene>
<name>A0A8C2YPB7_CHILA</name>
<evidence type="ECO:0000313" key="2">
    <source>
        <dbReference type="Proteomes" id="UP000694398"/>
    </source>
</evidence>
<accession>A0A8C2YPB7</accession>
<dbReference type="AlphaFoldDB" id="A0A8C2YPB7"/>
<dbReference type="Proteomes" id="UP000694398">
    <property type="component" value="Unassembled WGS sequence"/>
</dbReference>
<reference evidence="1" key="1">
    <citation type="submission" date="2025-08" db="UniProtKB">
        <authorList>
            <consortium name="Ensembl"/>
        </authorList>
    </citation>
    <scope>IDENTIFICATION</scope>
</reference>
<sequence length="21" mass="2670">MRRGGWRKRAENDWEKWGGYM</sequence>
<dbReference type="Ensembl" id="ENSCLAT00000013533.1">
    <property type="protein sequence ID" value="ENSCLAP00000013381.1"/>
    <property type="gene ID" value="ENSCLAG00000009243.1"/>
</dbReference>
<organism evidence="1 2">
    <name type="scientific">Chinchilla lanigera</name>
    <name type="common">Long-tailed chinchilla</name>
    <name type="synonym">Chinchilla villidera</name>
    <dbReference type="NCBI Taxonomy" id="34839"/>
    <lineage>
        <taxon>Eukaryota</taxon>
        <taxon>Metazoa</taxon>
        <taxon>Chordata</taxon>
        <taxon>Craniata</taxon>
        <taxon>Vertebrata</taxon>
        <taxon>Euteleostomi</taxon>
        <taxon>Mammalia</taxon>
        <taxon>Eutheria</taxon>
        <taxon>Euarchontoglires</taxon>
        <taxon>Glires</taxon>
        <taxon>Rodentia</taxon>
        <taxon>Hystricomorpha</taxon>
        <taxon>Chinchillidae</taxon>
        <taxon>Chinchilla</taxon>
    </lineage>
</organism>